<organism evidence="1 2">
    <name type="scientific">Desulfovibrio falkowii</name>
    <dbReference type="NCBI Taxonomy" id="3136602"/>
    <lineage>
        <taxon>Bacteria</taxon>
        <taxon>Pseudomonadati</taxon>
        <taxon>Thermodesulfobacteriota</taxon>
        <taxon>Desulfovibrionia</taxon>
        <taxon>Desulfovibrionales</taxon>
        <taxon>Desulfovibrionaceae</taxon>
        <taxon>Desulfovibrio</taxon>
    </lineage>
</organism>
<proteinExistence type="predicted"/>
<protein>
    <recommendedName>
        <fullName evidence="3">Phage head morphogenesis domain-containing protein</fullName>
    </recommendedName>
</protein>
<sequence>MTPNERIEKYFLARLLYWRDTLDTLDAQAVAQLIKVLENTKADVLARLVADANGLARITDWNRDRLVQVNAWLTEVTTAAQATTLAAITESSVTAAVASLATYNAMLSFEGRAAAVQTVGMTAEQIRTRLQRTPLQNGTVLSDWVSKAFENGVNDSVITAIQRGGLEGKGTAAMVKDVLQTALDDGFAITQREAITLTRTYTQTANVQAMEAVIQANSDIIKGYKRVETLDNKTCRICALADGATYGMHDPRPTLPAHPGCRGVYTPVTKSWRDFGIDMDDLEETTRPWVMREPGAISTGGRKILEYGQTTENFSGWWESLSSAQKAKTSIGPVRGKLLESGAVKWDDLWDKASGLPYTLKELGYNDAGERL</sequence>
<comment type="caution">
    <text evidence="1">The sequence shown here is derived from an EMBL/GenBank/DDBJ whole genome shotgun (WGS) entry which is preliminary data.</text>
</comment>
<evidence type="ECO:0000313" key="2">
    <source>
        <dbReference type="Proteomes" id="UP001628192"/>
    </source>
</evidence>
<keyword evidence="2" id="KW-1185">Reference proteome</keyword>
<name>A0ABQ0EA70_9BACT</name>
<evidence type="ECO:0000313" key="1">
    <source>
        <dbReference type="EMBL" id="GAB1254549.1"/>
    </source>
</evidence>
<reference evidence="1 2" key="1">
    <citation type="journal article" date="2025" name="Int. J. Syst. Evol. Microbiol.">
        <title>Desulfovibrio falkowii sp. nov., Porphyromonas miyakawae sp. nov., Mediterraneibacter flintii sp. nov. and Owariibacterium komagatae gen. nov., sp. nov., isolated from human faeces.</title>
        <authorList>
            <person name="Hamaguchi T."/>
            <person name="Ohara M."/>
            <person name="Hisatomi A."/>
            <person name="Sekiguchi K."/>
            <person name="Takeda J.I."/>
            <person name="Ueyama J."/>
            <person name="Ito M."/>
            <person name="Nishiwaki H."/>
            <person name="Ogi T."/>
            <person name="Hirayama M."/>
            <person name="Ohkuma M."/>
            <person name="Sakamoto M."/>
            <person name="Ohno K."/>
        </authorList>
    </citation>
    <scope>NUCLEOTIDE SEQUENCE [LARGE SCALE GENOMIC DNA]</scope>
    <source>
        <strain evidence="1 2">13CB8C</strain>
    </source>
</reference>
<dbReference type="EMBL" id="BAAFSG010000001">
    <property type="protein sequence ID" value="GAB1254549.1"/>
    <property type="molecule type" value="Genomic_DNA"/>
</dbReference>
<dbReference type="Proteomes" id="UP001628192">
    <property type="component" value="Unassembled WGS sequence"/>
</dbReference>
<accession>A0ABQ0EA70</accession>
<gene>
    <name evidence="1" type="ORF">Defa_20360</name>
</gene>
<dbReference type="RefSeq" id="WP_407844805.1">
    <property type="nucleotide sequence ID" value="NZ_BAAFSG010000001.1"/>
</dbReference>
<evidence type="ECO:0008006" key="3">
    <source>
        <dbReference type="Google" id="ProtNLM"/>
    </source>
</evidence>